<organism evidence="1 2">
    <name type="scientific">Candidatus Eisenbergiella merdigallinarum</name>
    <dbReference type="NCBI Taxonomy" id="2838552"/>
    <lineage>
        <taxon>Bacteria</taxon>
        <taxon>Bacillati</taxon>
        <taxon>Bacillota</taxon>
        <taxon>Clostridia</taxon>
        <taxon>Lachnospirales</taxon>
        <taxon>Lachnospiraceae</taxon>
        <taxon>Eisenbergiella</taxon>
    </lineage>
</organism>
<reference evidence="1" key="2">
    <citation type="submission" date="2021-04" db="EMBL/GenBank/DDBJ databases">
        <authorList>
            <person name="Gilroy R."/>
        </authorList>
    </citation>
    <scope>NUCLEOTIDE SEQUENCE</scope>
    <source>
        <strain evidence="1">USAMLcec3-2134</strain>
    </source>
</reference>
<dbReference type="Gene3D" id="3.40.50.10320">
    <property type="entry name" value="LmbE-like"/>
    <property type="match status" value="1"/>
</dbReference>
<dbReference type="AlphaFoldDB" id="A0A9D2SCJ7"/>
<dbReference type="SUPFAM" id="SSF102588">
    <property type="entry name" value="LmbE-like"/>
    <property type="match status" value="1"/>
</dbReference>
<comment type="caution">
    <text evidence="1">The sequence shown here is derived from an EMBL/GenBank/DDBJ whole genome shotgun (WGS) entry which is preliminary data.</text>
</comment>
<dbReference type="InterPro" id="IPR024078">
    <property type="entry name" value="LmbE-like_dom_sf"/>
</dbReference>
<dbReference type="EMBL" id="DWXE01000021">
    <property type="protein sequence ID" value="HJB91025.1"/>
    <property type="molecule type" value="Genomic_DNA"/>
</dbReference>
<accession>A0A9D2SCJ7</accession>
<proteinExistence type="predicted"/>
<name>A0A9D2SCJ7_9FIRM</name>
<dbReference type="Proteomes" id="UP000886883">
    <property type="component" value="Unassembled WGS sequence"/>
</dbReference>
<dbReference type="InterPro" id="IPR003737">
    <property type="entry name" value="GlcNAc_PI_deacetylase-related"/>
</dbReference>
<protein>
    <submittedName>
        <fullName evidence="1">PIG-L family deacetylase</fullName>
    </submittedName>
</protein>
<dbReference type="Pfam" id="PF02585">
    <property type="entry name" value="PIG-L"/>
    <property type="match status" value="1"/>
</dbReference>
<reference evidence="1" key="1">
    <citation type="journal article" date="2021" name="PeerJ">
        <title>Extensive microbial diversity within the chicken gut microbiome revealed by metagenomics and culture.</title>
        <authorList>
            <person name="Gilroy R."/>
            <person name="Ravi A."/>
            <person name="Getino M."/>
            <person name="Pursley I."/>
            <person name="Horton D.L."/>
            <person name="Alikhan N.F."/>
            <person name="Baker D."/>
            <person name="Gharbi K."/>
            <person name="Hall N."/>
            <person name="Watson M."/>
            <person name="Adriaenssens E.M."/>
            <person name="Foster-Nyarko E."/>
            <person name="Jarju S."/>
            <person name="Secka A."/>
            <person name="Antonio M."/>
            <person name="Oren A."/>
            <person name="Chaudhuri R.R."/>
            <person name="La Ragione R."/>
            <person name="Hildebrand F."/>
            <person name="Pallen M.J."/>
        </authorList>
    </citation>
    <scope>NUCLEOTIDE SEQUENCE</scope>
    <source>
        <strain evidence="1">USAMLcec3-2134</strain>
    </source>
</reference>
<evidence type="ECO:0000313" key="2">
    <source>
        <dbReference type="Proteomes" id="UP000886883"/>
    </source>
</evidence>
<gene>
    <name evidence="1" type="ORF">H9763_06095</name>
</gene>
<evidence type="ECO:0000313" key="1">
    <source>
        <dbReference type="EMBL" id="HJB91025.1"/>
    </source>
</evidence>
<sequence length="234" mass="26610">MIYMKKAVMAVGGHVGDAELTCGGVLATLAIKGYEIVTVALTGGERGNPPHLSVDEYRKQKIEEAEKFAEILGGKAIVFPYADGELPDSEEVRFELCDLIRQYKPTAVMTHWKNSMHKDHETAHRIVKDACFFAGLAGLERKDAAHFAKGPYYAQNWEDADGFIPYAYMEVTVEGFELWKKAIGEHWFAVHSRDFKYKEYYEHLMRCNGCLARTEYAEAFMVDPHSQKLLLKEF</sequence>